<dbReference type="Proteomes" id="UP000189431">
    <property type="component" value="Unassembled WGS sequence"/>
</dbReference>
<evidence type="ECO:0000256" key="4">
    <source>
        <dbReference type="ARBA" id="ARBA00022448"/>
    </source>
</evidence>
<keyword evidence="9" id="KW-0472">Membrane</keyword>
<name>A0ABX3KPQ3_SALCS</name>
<protein>
    <recommendedName>
        <fullName evidence="3">Type II secretion system protein N</fullName>
    </recommendedName>
    <alternativeName>
        <fullName evidence="10">General secretion pathway protein N</fullName>
    </alternativeName>
</protein>
<evidence type="ECO:0000256" key="5">
    <source>
        <dbReference type="ARBA" id="ARBA00022475"/>
    </source>
</evidence>
<evidence type="ECO:0000256" key="3">
    <source>
        <dbReference type="ARBA" id="ARBA00021563"/>
    </source>
</evidence>
<dbReference type="RefSeq" id="WP_077669740.1">
    <property type="nucleotide sequence ID" value="NZ_MUFR01000027.1"/>
</dbReference>
<keyword evidence="8" id="KW-0653">Protein transport</keyword>
<evidence type="ECO:0000313" key="12">
    <source>
        <dbReference type="Proteomes" id="UP000189431"/>
    </source>
</evidence>
<reference evidence="12" key="1">
    <citation type="submission" date="2017-01" db="EMBL/GenBank/DDBJ databases">
        <title>Draft genome of the species Salinivibrio costicola subsp. alcaliphilus.</title>
        <authorList>
            <person name="Lopez-Hermoso C."/>
            <person name="De La Haba R."/>
            <person name="Sanchez-Porro C."/>
            <person name="Ventosa A."/>
        </authorList>
    </citation>
    <scope>NUCLEOTIDE SEQUENCE [LARGE SCALE GENOMIC DNA]</scope>
    <source>
        <strain evidence="12">CBH448</strain>
    </source>
</reference>
<evidence type="ECO:0000256" key="8">
    <source>
        <dbReference type="ARBA" id="ARBA00022927"/>
    </source>
</evidence>
<proteinExistence type="inferred from homology"/>
<evidence type="ECO:0000256" key="1">
    <source>
        <dbReference type="ARBA" id="ARBA00004533"/>
    </source>
</evidence>
<dbReference type="Pfam" id="PF01203">
    <property type="entry name" value="T2SSN"/>
    <property type="match status" value="1"/>
</dbReference>
<keyword evidence="6" id="KW-0997">Cell inner membrane</keyword>
<keyword evidence="12" id="KW-1185">Reference proteome</keyword>
<gene>
    <name evidence="11" type="ORF">BZJ21_10410</name>
</gene>
<evidence type="ECO:0000256" key="2">
    <source>
        <dbReference type="ARBA" id="ARBA00007208"/>
    </source>
</evidence>
<comment type="subcellular location">
    <subcellularLocation>
        <location evidence="1">Cell inner membrane</location>
    </subcellularLocation>
</comment>
<dbReference type="InterPro" id="IPR022792">
    <property type="entry name" value="T2SS_protein-GspN"/>
</dbReference>
<evidence type="ECO:0000256" key="9">
    <source>
        <dbReference type="ARBA" id="ARBA00023136"/>
    </source>
</evidence>
<evidence type="ECO:0000256" key="7">
    <source>
        <dbReference type="ARBA" id="ARBA00022692"/>
    </source>
</evidence>
<keyword evidence="4" id="KW-0813">Transport</keyword>
<keyword evidence="5" id="KW-1003">Cell membrane</keyword>
<evidence type="ECO:0000256" key="10">
    <source>
        <dbReference type="ARBA" id="ARBA00030772"/>
    </source>
</evidence>
<evidence type="ECO:0000256" key="6">
    <source>
        <dbReference type="ARBA" id="ARBA00022519"/>
    </source>
</evidence>
<comment type="similarity">
    <text evidence="2">Belongs to the GSP N family.</text>
</comment>
<sequence length="248" mass="26652">MWKKGLFGIGCVLVFVVSVVVHAPASLLRLAPLPDAIQIGEIDGTVWHGQVEQIRWQNYTLGPVQWDVQWHRLVTGATFEAAIQVRSPDGLRGKGNLGFNGSTLTVSQTLVSAPAQLLTGAIALPPGVAIDGTLDLVLRDAILAESGCQQLQGQIQWQHAALQLPMRQLENIPAQAALSCENQGIAAHGEGQSASLSNKFSLSITPSGRYSVSGWLKPGPDYPEPMKAPLSWLGAPDQQGRYRFSFRG</sequence>
<comment type="caution">
    <text evidence="11">The sequence shown here is derived from an EMBL/GenBank/DDBJ whole genome shotgun (WGS) entry which is preliminary data.</text>
</comment>
<keyword evidence="7" id="KW-0812">Transmembrane</keyword>
<evidence type="ECO:0000313" key="11">
    <source>
        <dbReference type="EMBL" id="OOF33541.1"/>
    </source>
</evidence>
<accession>A0ABX3KPQ3</accession>
<dbReference type="EMBL" id="MUFR01000027">
    <property type="protein sequence ID" value="OOF33541.1"/>
    <property type="molecule type" value="Genomic_DNA"/>
</dbReference>
<organism evidence="11 12">
    <name type="scientific">Salinivibrio costicola subsp. alcaliphilus</name>
    <dbReference type="NCBI Taxonomy" id="272773"/>
    <lineage>
        <taxon>Bacteria</taxon>
        <taxon>Pseudomonadati</taxon>
        <taxon>Pseudomonadota</taxon>
        <taxon>Gammaproteobacteria</taxon>
        <taxon>Vibrionales</taxon>
        <taxon>Vibrionaceae</taxon>
        <taxon>Salinivibrio</taxon>
    </lineage>
</organism>